<dbReference type="GO" id="GO:0043165">
    <property type="term" value="P:Gram-negative-bacterium-type cell outer membrane assembly"/>
    <property type="evidence" value="ECO:0007669"/>
    <property type="project" value="UniProtKB-UniRule"/>
</dbReference>
<comment type="caution">
    <text evidence="4">The sequence shown here is derived from an EMBL/GenBank/DDBJ whole genome shotgun (WGS) entry which is preliminary data.</text>
</comment>
<dbReference type="PANTHER" id="PTHR30189:SF1">
    <property type="entry name" value="LPS-ASSEMBLY PROTEIN LPTD"/>
    <property type="match status" value="1"/>
</dbReference>
<comment type="subunit">
    <text evidence="1">Component of the lipopolysaccharide transport and assembly complex. Interacts with LptE and LptA.</text>
</comment>
<dbReference type="RefSeq" id="WP_116269780.1">
    <property type="nucleotide sequence ID" value="NZ_BGZJ01000001.1"/>
</dbReference>
<evidence type="ECO:0000313" key="5">
    <source>
        <dbReference type="Proteomes" id="UP000266091"/>
    </source>
</evidence>
<comment type="caution">
    <text evidence="1">Lacks conserved residue(s) required for the propagation of feature annotation.</text>
</comment>
<dbReference type="Proteomes" id="UP000266091">
    <property type="component" value="Unassembled WGS sequence"/>
</dbReference>
<dbReference type="InterPro" id="IPR050218">
    <property type="entry name" value="LptD"/>
</dbReference>
<dbReference type="OrthoDB" id="9760225at2"/>
<dbReference type="Pfam" id="PF04453">
    <property type="entry name" value="LptD"/>
    <property type="match status" value="1"/>
</dbReference>
<dbReference type="GO" id="GO:1990351">
    <property type="term" value="C:transporter complex"/>
    <property type="evidence" value="ECO:0007669"/>
    <property type="project" value="TreeGrafter"/>
</dbReference>
<organism evidence="4 5">
    <name type="scientific">Mesosutterella multiformis</name>
    <dbReference type="NCBI Taxonomy" id="2259133"/>
    <lineage>
        <taxon>Bacteria</taxon>
        <taxon>Pseudomonadati</taxon>
        <taxon>Pseudomonadota</taxon>
        <taxon>Betaproteobacteria</taxon>
        <taxon>Burkholderiales</taxon>
        <taxon>Sutterellaceae</taxon>
        <taxon>Mesosutterella</taxon>
    </lineage>
</organism>
<sequence length="766" mass="86763">MVPRNLKRKFLPIRPITLAVAGVFGVYSQMAGALLTLHSVPELDPSPRGTVQNPSTYAMADEVTGNPQDVLHLIGNAEIRRGGSTLKGDRITYTQVTDEVEAQGNVLLSKDGTVFTGDQANYRIDAETGTMPKADYTFGPRGLRGCADQVDFVDGSHVTMSKARITSCPKGDNAWWVDMNRLDLDQGDLTAEGTGASLYLGGVPVMMMPWFEFPIGQQRKSGFLTPTLGMSTSKGIQIAVPYYWNIAPNYDYTITPNLMVKRGLMLENEFRYLQPNYSGKLVYNIMPHDRDYGESRYGLHFEHRYARDGFYAGVNYNRVSDDDYISDFSGNIRESSENVLNQDFWMGYGRDFWTTNLRVTKNQTLTSTMQAGQPYERVPQFSFNTYKGDIGGFEYIGHIEATRFTHPNPSRPDGDRFVIDQGISYPLRGSYWFIEPKARWIGTWYSMQKSDAMMGDVALEKSASREVPILSFDTGLVFDRQTSWFGNAAEQTLEPRLFYAYIPYRNQDRLPVFDTTLSDLNITQLFQESVFSGYDRISQANQLTAALTTRYLDSASGIEWFRGTIGQRFYFDDQKVGIYDYYTNQLMGIRTDSKSDLLGSVGVRLTRTLTADGTVQYSSSEGRVSRAYAGFRWQPKRASAVSLYYRYNYAPNDTYNNIKQLDLAAQWPITDKLYVVGRYNYSFNKKGIIEALGGFEYHADCWTLRAVVQRYITSTNKYDNTFFLQLELNGLGSVGTNPVSELQESIPGYQSRSPVPSVTGRYEYYD</sequence>
<proteinExistence type="inferred from homology"/>
<accession>A0A388SAR3</accession>
<dbReference type="InterPro" id="IPR007543">
    <property type="entry name" value="LptD_C"/>
</dbReference>
<reference evidence="4 5" key="1">
    <citation type="journal article" date="2018" name="Int. J. Syst. Evol. Microbiol.">
        <title>Mesosutterella multiformis gen. nov., sp. nov., a member of the family Sutterellaceae and Sutterella megalosphaeroides sp. nov., isolated from human faeces.</title>
        <authorList>
            <person name="Sakamoto M."/>
            <person name="Ikeyama N."/>
            <person name="Kunihiro T."/>
            <person name="Iino T."/>
            <person name="Yuki M."/>
            <person name="Ohkuma M."/>
        </authorList>
    </citation>
    <scope>NUCLEOTIDE SEQUENCE [LARGE SCALE GENOMIC DNA]</scope>
    <source>
        <strain evidence="4 5">4NBBH2</strain>
    </source>
</reference>
<accession>A0A401LJV1</accession>
<keyword evidence="1" id="KW-0732">Signal</keyword>
<dbReference type="AlphaFoldDB" id="A0A388SAR3"/>
<keyword evidence="1" id="KW-0998">Cell outer membrane</keyword>
<gene>
    <name evidence="1 4" type="primary">lptD</name>
    <name evidence="4" type="ORF">MESMUL_07510</name>
</gene>
<keyword evidence="1" id="KW-0472">Membrane</keyword>
<comment type="similarity">
    <text evidence="1">Belongs to the LptD family.</text>
</comment>
<feature type="domain" description="LptD C-terminal" evidence="3">
    <location>
        <begin position="296"/>
        <end position="672"/>
    </location>
</feature>
<dbReference type="InterPro" id="IPR020889">
    <property type="entry name" value="LipoPS_assembly_LptD"/>
</dbReference>
<feature type="compositionally biased region" description="Polar residues" evidence="2">
    <location>
        <begin position="745"/>
        <end position="756"/>
    </location>
</feature>
<comment type="subcellular location">
    <subcellularLocation>
        <location evidence="1">Cell outer membrane</location>
    </subcellularLocation>
</comment>
<dbReference type="PANTHER" id="PTHR30189">
    <property type="entry name" value="LPS-ASSEMBLY PROTEIN"/>
    <property type="match status" value="1"/>
</dbReference>
<dbReference type="GO" id="GO:0015920">
    <property type="term" value="P:lipopolysaccharide transport"/>
    <property type="evidence" value="ECO:0007669"/>
    <property type="project" value="InterPro"/>
</dbReference>
<dbReference type="HAMAP" id="MF_01411">
    <property type="entry name" value="LPS_assembly_LptD"/>
    <property type="match status" value="1"/>
</dbReference>
<evidence type="ECO:0000313" key="4">
    <source>
        <dbReference type="EMBL" id="GBO93397.1"/>
    </source>
</evidence>
<dbReference type="Gene3D" id="2.60.450.10">
    <property type="entry name" value="Lipopolysaccharide (LPS) transport protein A like domain"/>
    <property type="match status" value="1"/>
</dbReference>
<keyword evidence="5" id="KW-1185">Reference proteome</keyword>
<comment type="function">
    <text evidence="1">Together with LptE, is involved in the assembly of lipopolysaccharide (LPS) at the surface of the outer membrane.</text>
</comment>
<dbReference type="EMBL" id="BGZJ01000001">
    <property type="protein sequence ID" value="GBO93397.1"/>
    <property type="molecule type" value="Genomic_DNA"/>
</dbReference>
<feature type="region of interest" description="Disordered" evidence="2">
    <location>
        <begin position="745"/>
        <end position="766"/>
    </location>
</feature>
<evidence type="ECO:0000256" key="2">
    <source>
        <dbReference type="SAM" id="MobiDB-lite"/>
    </source>
</evidence>
<name>A0A388SAR3_9BURK</name>
<evidence type="ECO:0000256" key="1">
    <source>
        <dbReference type="HAMAP-Rule" id="MF_01411"/>
    </source>
</evidence>
<protein>
    <recommendedName>
        <fullName evidence="1">LPS-assembly protein LptD</fullName>
    </recommendedName>
</protein>
<dbReference type="GO" id="GO:0009279">
    <property type="term" value="C:cell outer membrane"/>
    <property type="evidence" value="ECO:0007669"/>
    <property type="project" value="UniProtKB-SubCell"/>
</dbReference>
<evidence type="ECO:0000259" key="3">
    <source>
        <dbReference type="Pfam" id="PF04453"/>
    </source>
</evidence>